<proteinExistence type="predicted"/>
<accession>A0A645GLA3</accession>
<gene>
    <name evidence="1" type="ORF">SDC9_175132</name>
</gene>
<name>A0A645GLA3_9ZZZZ</name>
<dbReference type="EMBL" id="VSSQ01077687">
    <property type="protein sequence ID" value="MPN27698.1"/>
    <property type="molecule type" value="Genomic_DNA"/>
</dbReference>
<dbReference type="AlphaFoldDB" id="A0A645GLA3"/>
<sequence length="111" mass="12318">MDSQAVRVEDIEESDMWIGCKRALMDLQALLLTLLHHYIEIVDGEPEADGFSHILHLSLGVMYQFDLCLSATEKGQFGALIASHPCVHAQAYNILIKVQTCIHVTNGDGRP</sequence>
<evidence type="ECO:0000313" key="1">
    <source>
        <dbReference type="EMBL" id="MPN27698.1"/>
    </source>
</evidence>
<comment type="caution">
    <text evidence="1">The sequence shown here is derived from an EMBL/GenBank/DDBJ whole genome shotgun (WGS) entry which is preliminary data.</text>
</comment>
<protein>
    <submittedName>
        <fullName evidence="1">Uncharacterized protein</fullName>
    </submittedName>
</protein>
<organism evidence="1">
    <name type="scientific">bioreactor metagenome</name>
    <dbReference type="NCBI Taxonomy" id="1076179"/>
    <lineage>
        <taxon>unclassified sequences</taxon>
        <taxon>metagenomes</taxon>
        <taxon>ecological metagenomes</taxon>
    </lineage>
</organism>
<reference evidence="1" key="1">
    <citation type="submission" date="2019-08" db="EMBL/GenBank/DDBJ databases">
        <authorList>
            <person name="Kucharzyk K."/>
            <person name="Murdoch R.W."/>
            <person name="Higgins S."/>
            <person name="Loffler F."/>
        </authorList>
    </citation>
    <scope>NUCLEOTIDE SEQUENCE</scope>
</reference>